<reference evidence="1" key="1">
    <citation type="journal article" date="2014" name="Front. Microbiol.">
        <title>High frequency of phylogenetically diverse reductive dehalogenase-homologous genes in deep subseafloor sedimentary metagenomes.</title>
        <authorList>
            <person name="Kawai M."/>
            <person name="Futagami T."/>
            <person name="Toyoda A."/>
            <person name="Takaki Y."/>
            <person name="Nishi S."/>
            <person name="Hori S."/>
            <person name="Arai W."/>
            <person name="Tsubouchi T."/>
            <person name="Morono Y."/>
            <person name="Uchiyama I."/>
            <person name="Ito T."/>
            <person name="Fujiyama A."/>
            <person name="Inagaki F."/>
            <person name="Takami H."/>
        </authorList>
    </citation>
    <scope>NUCLEOTIDE SEQUENCE</scope>
    <source>
        <strain evidence="1">Expedition CK06-06</strain>
    </source>
</reference>
<name>X0XK10_9ZZZZ</name>
<gene>
    <name evidence="1" type="ORF">S01H1_83212</name>
</gene>
<comment type="caution">
    <text evidence="1">The sequence shown here is derived from an EMBL/GenBank/DDBJ whole genome shotgun (WGS) entry which is preliminary data.</text>
</comment>
<feature type="non-terminal residue" evidence="1">
    <location>
        <position position="1"/>
    </location>
</feature>
<sequence>WLANGHTTPPVSVLMAGYRGGASYENCWGIDRG</sequence>
<protein>
    <submittedName>
        <fullName evidence="1">Uncharacterized protein</fullName>
    </submittedName>
</protein>
<proteinExistence type="predicted"/>
<dbReference type="EMBL" id="BARS01056526">
    <property type="protein sequence ID" value="GAG43495.1"/>
    <property type="molecule type" value="Genomic_DNA"/>
</dbReference>
<organism evidence="1">
    <name type="scientific">marine sediment metagenome</name>
    <dbReference type="NCBI Taxonomy" id="412755"/>
    <lineage>
        <taxon>unclassified sequences</taxon>
        <taxon>metagenomes</taxon>
        <taxon>ecological metagenomes</taxon>
    </lineage>
</organism>
<dbReference type="AlphaFoldDB" id="X0XK10"/>
<evidence type="ECO:0000313" key="1">
    <source>
        <dbReference type="EMBL" id="GAG43495.1"/>
    </source>
</evidence>
<accession>X0XK10</accession>